<gene>
    <name evidence="1" type="ORF">DPMN_085126</name>
</gene>
<dbReference type="EMBL" id="JAIWYP010000016">
    <property type="protein sequence ID" value="KAH3697621.1"/>
    <property type="molecule type" value="Genomic_DNA"/>
</dbReference>
<dbReference type="SUPFAM" id="SSF51092">
    <property type="entry name" value="Vitelline membrane outer protein-I (VMO-I)"/>
    <property type="match status" value="1"/>
</dbReference>
<dbReference type="Gene3D" id="2.100.10.20">
    <property type="entry name" value="Vitelline membrane outer layer protein I (VOMI)"/>
    <property type="match status" value="1"/>
</dbReference>
<comment type="caution">
    <text evidence="1">The sequence shown here is derived from an EMBL/GenBank/DDBJ whole genome shotgun (WGS) entry which is preliminary data.</text>
</comment>
<proteinExistence type="predicted"/>
<reference evidence="1" key="1">
    <citation type="journal article" date="2019" name="bioRxiv">
        <title>The Genome of the Zebra Mussel, Dreissena polymorpha: A Resource for Invasive Species Research.</title>
        <authorList>
            <person name="McCartney M.A."/>
            <person name="Auch B."/>
            <person name="Kono T."/>
            <person name="Mallez S."/>
            <person name="Zhang Y."/>
            <person name="Obille A."/>
            <person name="Becker A."/>
            <person name="Abrahante J.E."/>
            <person name="Garbe J."/>
            <person name="Badalamenti J.P."/>
            <person name="Herman A."/>
            <person name="Mangelson H."/>
            <person name="Liachko I."/>
            <person name="Sullivan S."/>
            <person name="Sone E.D."/>
            <person name="Koren S."/>
            <person name="Silverstein K.A.T."/>
            <person name="Beckman K.B."/>
            <person name="Gohl D.M."/>
        </authorList>
    </citation>
    <scope>NUCLEOTIDE SEQUENCE</scope>
    <source>
        <strain evidence="1">Duluth1</strain>
        <tissue evidence="1">Whole animal</tissue>
    </source>
</reference>
<dbReference type="PANTHER" id="PTHR18841">
    <property type="entry name" value="VITELLINE MEMBRANE OUTER LAYER PROTEIN I-RELATED"/>
    <property type="match status" value="1"/>
</dbReference>
<dbReference type="Pfam" id="PF03762">
    <property type="entry name" value="VOMI"/>
    <property type="match status" value="1"/>
</dbReference>
<sequence>MIFLVFCLACSRRKSINLFYIDVFLSYFLQLNLPQKGGDDDTSANDIEFQCWDLHARLHTVPTVSNVNDQGGQLAGDTVHAPGGLANGNWASSNRCPVNSAICGIQTRVETFLSDRGDDSALNDVKFFCCQD</sequence>
<accession>A0A9D3YEG3</accession>
<dbReference type="AlphaFoldDB" id="A0A9D3YEG3"/>
<dbReference type="GO" id="GO:0005615">
    <property type="term" value="C:extracellular space"/>
    <property type="evidence" value="ECO:0007669"/>
    <property type="project" value="TreeGrafter"/>
</dbReference>
<dbReference type="Proteomes" id="UP000828390">
    <property type="component" value="Unassembled WGS sequence"/>
</dbReference>
<keyword evidence="2" id="KW-1185">Reference proteome</keyword>
<dbReference type="InterPro" id="IPR036706">
    <property type="entry name" value="VOMI_sf"/>
</dbReference>
<organism evidence="1 2">
    <name type="scientific">Dreissena polymorpha</name>
    <name type="common">Zebra mussel</name>
    <name type="synonym">Mytilus polymorpha</name>
    <dbReference type="NCBI Taxonomy" id="45954"/>
    <lineage>
        <taxon>Eukaryota</taxon>
        <taxon>Metazoa</taxon>
        <taxon>Spiralia</taxon>
        <taxon>Lophotrochozoa</taxon>
        <taxon>Mollusca</taxon>
        <taxon>Bivalvia</taxon>
        <taxon>Autobranchia</taxon>
        <taxon>Heteroconchia</taxon>
        <taxon>Euheterodonta</taxon>
        <taxon>Imparidentia</taxon>
        <taxon>Neoheterodontei</taxon>
        <taxon>Myida</taxon>
        <taxon>Dreissenoidea</taxon>
        <taxon>Dreissenidae</taxon>
        <taxon>Dreissena</taxon>
    </lineage>
</organism>
<protein>
    <submittedName>
        <fullName evidence="1">Uncharacterized protein</fullName>
    </submittedName>
</protein>
<evidence type="ECO:0000313" key="2">
    <source>
        <dbReference type="Proteomes" id="UP000828390"/>
    </source>
</evidence>
<name>A0A9D3YEG3_DREPO</name>
<reference evidence="1" key="2">
    <citation type="submission" date="2020-11" db="EMBL/GenBank/DDBJ databases">
        <authorList>
            <person name="McCartney M.A."/>
            <person name="Auch B."/>
            <person name="Kono T."/>
            <person name="Mallez S."/>
            <person name="Becker A."/>
            <person name="Gohl D.M."/>
            <person name="Silverstein K.A.T."/>
            <person name="Koren S."/>
            <person name="Bechman K.B."/>
            <person name="Herman A."/>
            <person name="Abrahante J.E."/>
            <person name="Garbe J."/>
        </authorList>
    </citation>
    <scope>NUCLEOTIDE SEQUENCE</scope>
    <source>
        <strain evidence="1">Duluth1</strain>
        <tissue evidence="1">Whole animal</tissue>
    </source>
</reference>
<dbReference type="PANTHER" id="PTHR18841:SF0">
    <property type="entry name" value="VITELLINE MEMBRANE OUTER LAYER 1 HOMOLOG A-RELATED"/>
    <property type="match status" value="1"/>
</dbReference>
<evidence type="ECO:0000313" key="1">
    <source>
        <dbReference type="EMBL" id="KAH3697621.1"/>
    </source>
</evidence>
<dbReference type="InterPro" id="IPR005515">
    <property type="entry name" value="VOMI"/>
</dbReference>